<sequence>MSTAERKYAGDSAATRTLRRRGALIDVALTEMAENRWRTATVEALCRSAKLNKRYFYESFDGLDALADAVIESIAAEVAEAAVGGYVPLLDRPVREQARGAIAAVVDILGDDPRKALVLLGGVPTTPVAHDKRTAVIAGLTAALIAHARTTHDLSLEQDSLASTAPAFVIGGTAQTILSWAGGDLSVTRDRLVEDITALWMILERDATGLARSRLSGSTGAPA</sequence>
<dbReference type="Gene3D" id="1.10.357.10">
    <property type="entry name" value="Tetracycline Repressor, domain 2"/>
    <property type="match status" value="1"/>
</dbReference>
<evidence type="ECO:0000256" key="1">
    <source>
        <dbReference type="ARBA" id="ARBA00023125"/>
    </source>
</evidence>
<keyword evidence="5" id="KW-1185">Reference proteome</keyword>
<evidence type="ECO:0000256" key="2">
    <source>
        <dbReference type="PROSITE-ProRule" id="PRU00335"/>
    </source>
</evidence>
<dbReference type="InterPro" id="IPR001647">
    <property type="entry name" value="HTH_TetR"/>
</dbReference>
<evidence type="ECO:0000313" key="4">
    <source>
        <dbReference type="EMBL" id="MEU1950907.1"/>
    </source>
</evidence>
<dbReference type="GeneID" id="96245550"/>
<dbReference type="EMBL" id="JBEYBF010000002">
    <property type="protein sequence ID" value="MEU1950907.1"/>
    <property type="molecule type" value="Genomic_DNA"/>
</dbReference>
<organism evidence="4 5">
    <name type="scientific">Nocardia rhamnosiphila</name>
    <dbReference type="NCBI Taxonomy" id="426716"/>
    <lineage>
        <taxon>Bacteria</taxon>
        <taxon>Bacillati</taxon>
        <taxon>Actinomycetota</taxon>
        <taxon>Actinomycetes</taxon>
        <taxon>Mycobacteriales</taxon>
        <taxon>Nocardiaceae</taxon>
        <taxon>Nocardia</taxon>
    </lineage>
</organism>
<protein>
    <submittedName>
        <fullName evidence="4">TetR/AcrR family transcriptional regulator</fullName>
    </submittedName>
</protein>
<gene>
    <name evidence="4" type="ORF">ABZ510_03520</name>
</gene>
<name>A0ABV2WJ42_9NOCA</name>
<keyword evidence="1 2" id="KW-0238">DNA-binding</keyword>
<dbReference type="Proteomes" id="UP001550628">
    <property type="component" value="Unassembled WGS sequence"/>
</dbReference>
<comment type="caution">
    <text evidence="4">The sequence shown here is derived from an EMBL/GenBank/DDBJ whole genome shotgun (WGS) entry which is preliminary data.</text>
</comment>
<dbReference type="SUPFAM" id="SSF46689">
    <property type="entry name" value="Homeodomain-like"/>
    <property type="match status" value="1"/>
</dbReference>
<feature type="DNA-binding region" description="H-T-H motif" evidence="2">
    <location>
        <begin position="41"/>
        <end position="60"/>
    </location>
</feature>
<evidence type="ECO:0000313" key="5">
    <source>
        <dbReference type="Proteomes" id="UP001550628"/>
    </source>
</evidence>
<evidence type="ECO:0000259" key="3">
    <source>
        <dbReference type="PROSITE" id="PS50977"/>
    </source>
</evidence>
<proteinExistence type="predicted"/>
<feature type="domain" description="HTH tetR-type" evidence="3">
    <location>
        <begin position="18"/>
        <end position="78"/>
    </location>
</feature>
<dbReference type="RefSeq" id="WP_030521056.1">
    <property type="nucleotide sequence ID" value="NZ_JBEXYG010000001.1"/>
</dbReference>
<accession>A0ABV2WJ42</accession>
<reference evidence="4 5" key="1">
    <citation type="submission" date="2024-06" db="EMBL/GenBank/DDBJ databases">
        <title>The Natural Products Discovery Center: Release of the First 8490 Sequenced Strains for Exploring Actinobacteria Biosynthetic Diversity.</title>
        <authorList>
            <person name="Kalkreuter E."/>
            <person name="Kautsar S.A."/>
            <person name="Yang D."/>
            <person name="Bader C.D."/>
            <person name="Teijaro C.N."/>
            <person name="Fluegel L."/>
            <person name="Davis C.M."/>
            <person name="Simpson J.R."/>
            <person name="Lauterbach L."/>
            <person name="Steele A.D."/>
            <person name="Gui C."/>
            <person name="Meng S."/>
            <person name="Li G."/>
            <person name="Viehrig K."/>
            <person name="Ye F."/>
            <person name="Su P."/>
            <person name="Kiefer A.F."/>
            <person name="Nichols A."/>
            <person name="Cepeda A.J."/>
            <person name="Yan W."/>
            <person name="Fan B."/>
            <person name="Jiang Y."/>
            <person name="Adhikari A."/>
            <person name="Zheng C.-J."/>
            <person name="Schuster L."/>
            <person name="Cowan T.M."/>
            <person name="Smanski M.J."/>
            <person name="Chevrette M.G."/>
            <person name="De Carvalho L.P.S."/>
            <person name="Shen B."/>
        </authorList>
    </citation>
    <scope>NUCLEOTIDE SEQUENCE [LARGE SCALE GENOMIC DNA]</scope>
    <source>
        <strain evidence="4 5">NPDC019708</strain>
    </source>
</reference>
<dbReference type="InterPro" id="IPR009057">
    <property type="entry name" value="Homeodomain-like_sf"/>
</dbReference>
<dbReference type="PROSITE" id="PS50977">
    <property type="entry name" value="HTH_TETR_2"/>
    <property type="match status" value="1"/>
</dbReference>